<evidence type="ECO:0000313" key="3">
    <source>
        <dbReference type="Proteomes" id="UP000277580"/>
    </source>
</evidence>
<reference evidence="2 3" key="1">
    <citation type="journal article" date="2018" name="Nat. Ecol. Evol.">
        <title>Pezizomycetes genomes reveal the molecular basis of ectomycorrhizal truffle lifestyle.</title>
        <authorList>
            <person name="Murat C."/>
            <person name="Payen T."/>
            <person name="Noel B."/>
            <person name="Kuo A."/>
            <person name="Morin E."/>
            <person name="Chen J."/>
            <person name="Kohler A."/>
            <person name="Krizsan K."/>
            <person name="Balestrini R."/>
            <person name="Da Silva C."/>
            <person name="Montanini B."/>
            <person name="Hainaut M."/>
            <person name="Levati E."/>
            <person name="Barry K.W."/>
            <person name="Belfiori B."/>
            <person name="Cichocki N."/>
            <person name="Clum A."/>
            <person name="Dockter R.B."/>
            <person name="Fauchery L."/>
            <person name="Guy J."/>
            <person name="Iotti M."/>
            <person name="Le Tacon F."/>
            <person name="Lindquist E.A."/>
            <person name="Lipzen A."/>
            <person name="Malagnac F."/>
            <person name="Mello A."/>
            <person name="Molinier V."/>
            <person name="Miyauchi S."/>
            <person name="Poulain J."/>
            <person name="Riccioni C."/>
            <person name="Rubini A."/>
            <person name="Sitrit Y."/>
            <person name="Splivallo R."/>
            <person name="Traeger S."/>
            <person name="Wang M."/>
            <person name="Zifcakova L."/>
            <person name="Wipf D."/>
            <person name="Zambonelli A."/>
            <person name="Paolocci F."/>
            <person name="Nowrousian M."/>
            <person name="Ottonello S."/>
            <person name="Baldrian P."/>
            <person name="Spatafora J.W."/>
            <person name="Henrissat B."/>
            <person name="Nagy L.G."/>
            <person name="Aury J.M."/>
            <person name="Wincker P."/>
            <person name="Grigoriev I.V."/>
            <person name="Bonfante P."/>
            <person name="Martin F.M."/>
        </authorList>
    </citation>
    <scope>NUCLEOTIDE SEQUENCE [LARGE SCALE GENOMIC DNA]</scope>
    <source>
        <strain evidence="2 3">CCBAS932</strain>
    </source>
</reference>
<sequence>SHPVLHHPVPKKNLPPFLRSSSSNLPIVPCPESLFLALKNTAATTSTTTRMNQDHSQFPKHPKQQQSQSPTPPPPPAAASRKRSPTLAFAGASPPSSRPPSRSHTARRVRAKRAAERPPWVTEKEGSIGLAERMGDVLVDVLWPGADQMDVDRRVGGLRGRGRVTVLAFLGCTLEHLVGLGHVTALLASGGADVFGVSLSAPPPGTSTLPIIHDTTRALTLALGLLHPLGGGRQALDAIVVLDRDSLRRMVLPVGWGPRLAPGQRDEENGQGVSSVVGRCVKGVEWLGNEMVDQVVEDVEMGM</sequence>
<feature type="compositionally biased region" description="Low complexity" evidence="1">
    <location>
        <begin position="93"/>
        <end position="103"/>
    </location>
</feature>
<dbReference type="OrthoDB" id="5390017at2759"/>
<feature type="non-terminal residue" evidence="2">
    <location>
        <position position="1"/>
    </location>
</feature>
<dbReference type="STRING" id="1392247.A0A3N4KQW5"/>
<dbReference type="AlphaFoldDB" id="A0A3N4KQW5"/>
<protein>
    <submittedName>
        <fullName evidence="2">Uncharacterized protein</fullName>
    </submittedName>
</protein>
<name>A0A3N4KQW5_9PEZI</name>
<evidence type="ECO:0000256" key="1">
    <source>
        <dbReference type="SAM" id="MobiDB-lite"/>
    </source>
</evidence>
<keyword evidence="3" id="KW-1185">Reference proteome</keyword>
<gene>
    <name evidence="2" type="ORF">P167DRAFT_473182</name>
</gene>
<organism evidence="2 3">
    <name type="scientific">Morchella conica CCBAS932</name>
    <dbReference type="NCBI Taxonomy" id="1392247"/>
    <lineage>
        <taxon>Eukaryota</taxon>
        <taxon>Fungi</taxon>
        <taxon>Dikarya</taxon>
        <taxon>Ascomycota</taxon>
        <taxon>Pezizomycotina</taxon>
        <taxon>Pezizomycetes</taxon>
        <taxon>Pezizales</taxon>
        <taxon>Morchellaceae</taxon>
        <taxon>Morchella</taxon>
    </lineage>
</organism>
<proteinExistence type="predicted"/>
<feature type="non-terminal residue" evidence="2">
    <location>
        <position position="303"/>
    </location>
</feature>
<accession>A0A3N4KQW5</accession>
<feature type="region of interest" description="Disordered" evidence="1">
    <location>
        <begin position="46"/>
        <end position="123"/>
    </location>
</feature>
<dbReference type="EMBL" id="ML119126">
    <property type="protein sequence ID" value="RPB12866.1"/>
    <property type="molecule type" value="Genomic_DNA"/>
</dbReference>
<dbReference type="Proteomes" id="UP000277580">
    <property type="component" value="Unassembled WGS sequence"/>
</dbReference>
<evidence type="ECO:0000313" key="2">
    <source>
        <dbReference type="EMBL" id="RPB12866.1"/>
    </source>
</evidence>
<dbReference type="InParanoid" id="A0A3N4KQW5"/>